<dbReference type="Gene3D" id="3.40.1280.10">
    <property type="match status" value="1"/>
</dbReference>
<reference evidence="15" key="3">
    <citation type="submission" date="2025-09" db="UniProtKB">
        <authorList>
            <consortium name="Ensembl"/>
        </authorList>
    </citation>
    <scope>IDENTIFICATION</scope>
</reference>
<keyword evidence="3" id="KW-0963">Cytoplasm</keyword>
<dbReference type="HOGENOM" id="CLU_017233_4_0_1"/>
<dbReference type="AlphaFoldDB" id="W5M9A0"/>
<dbReference type="Pfam" id="PF02598">
    <property type="entry name" value="Methyltrn_RNA_3"/>
    <property type="match status" value="1"/>
</dbReference>
<evidence type="ECO:0000256" key="13">
    <source>
        <dbReference type="SAM" id="Coils"/>
    </source>
</evidence>
<dbReference type="OrthoDB" id="361029at2759"/>
<dbReference type="InterPro" id="IPR012340">
    <property type="entry name" value="NA-bd_OB-fold"/>
</dbReference>
<evidence type="ECO:0000256" key="6">
    <source>
        <dbReference type="ARBA" id="ARBA00062137"/>
    </source>
</evidence>
<comment type="function">
    <text evidence="11">S-adenosyl-L-methionine-dependent methyltransferase that specifically methylates the N3 position of a uridine in 28S rRNA. Required for association of the centrosomes with the poles of the bipolar mitotic spindle during metaphase. Also involved in chromosome alignment. May promote centrosome maturation probably by recruiting A-kinase anchor protein AKAP9 to centrosomes in early mitosis. Binds specifically to miRNA MIR145 hairpin, regulates MIR145 expression at a postranscriptional level.</text>
</comment>
<evidence type="ECO:0000256" key="11">
    <source>
        <dbReference type="ARBA" id="ARBA00093377"/>
    </source>
</evidence>
<dbReference type="GO" id="GO:0005737">
    <property type="term" value="C:cytoplasm"/>
    <property type="evidence" value="ECO:0007669"/>
    <property type="project" value="UniProtKB-SubCell"/>
</dbReference>
<dbReference type="GeneID" id="102696015"/>
<evidence type="ECO:0000256" key="12">
    <source>
        <dbReference type="ARBA" id="ARBA00093639"/>
    </source>
</evidence>
<evidence type="ECO:0000256" key="8">
    <source>
        <dbReference type="ARBA" id="ARBA00078957"/>
    </source>
</evidence>
<dbReference type="OMA" id="FFPIHKD"/>
<evidence type="ECO:0000256" key="10">
    <source>
        <dbReference type="ARBA" id="ARBA00093228"/>
    </source>
</evidence>
<dbReference type="GO" id="GO:0000776">
    <property type="term" value="C:kinetochore"/>
    <property type="evidence" value="ECO:0000318"/>
    <property type="project" value="GO_Central"/>
</dbReference>
<dbReference type="PANTHER" id="PTHR12150:SF13">
    <property type="entry name" value="METHYLTRANSFERASE C9ORF114-RELATED"/>
    <property type="match status" value="1"/>
</dbReference>
<dbReference type="STRING" id="7918.ENSLOCP00000004959"/>
<dbReference type="PANTHER" id="PTHR12150">
    <property type="entry name" value="CLASS IV SAM-BINDING METHYLTRANSFERASE-RELATED"/>
    <property type="match status" value="1"/>
</dbReference>
<dbReference type="GO" id="GO:0032259">
    <property type="term" value="P:methylation"/>
    <property type="evidence" value="ECO:0007669"/>
    <property type="project" value="UniProtKB-KW"/>
</dbReference>
<dbReference type="SUPFAM" id="SSF50249">
    <property type="entry name" value="Nucleic acid-binding proteins"/>
    <property type="match status" value="1"/>
</dbReference>
<dbReference type="Ensembl" id="ENSLOCT00000004967.1">
    <property type="protein sequence ID" value="ENSLOCP00000004959.1"/>
    <property type="gene ID" value="ENSLOCG00000004143.1"/>
</dbReference>
<comment type="similarity">
    <text evidence="2">Belongs to the class IV-like SAM-binding methyltransferase superfamily.</text>
</comment>
<dbReference type="Gene3D" id="2.40.50.140">
    <property type="entry name" value="Nucleic acid-binding proteins"/>
    <property type="match status" value="1"/>
</dbReference>
<reference evidence="15" key="2">
    <citation type="submission" date="2025-08" db="UniProtKB">
        <authorList>
            <consortium name="Ensembl"/>
        </authorList>
    </citation>
    <scope>IDENTIFICATION</scope>
</reference>
<dbReference type="SUPFAM" id="SSF75217">
    <property type="entry name" value="alpha/beta knot"/>
    <property type="match status" value="1"/>
</dbReference>
<proteinExistence type="inferred from homology"/>
<dbReference type="EMBL" id="AHAT01025372">
    <property type="status" value="NOT_ANNOTATED_CDS"/>
    <property type="molecule type" value="Genomic_DNA"/>
</dbReference>
<comment type="subcellular location">
    <subcellularLocation>
        <location evidence="1">Cytoplasm</location>
    </subcellularLocation>
</comment>
<name>W5M9A0_LEPOC</name>
<evidence type="ECO:0000256" key="3">
    <source>
        <dbReference type="ARBA" id="ARBA00022490"/>
    </source>
</evidence>
<comment type="catalytic activity">
    <reaction evidence="10">
        <text>uridine in 28S rRNA + S-adenosyl-L-methionine = N(3)-methyluridine in 28S rRNA + S-adenosyl-L-homocysteine + H(+)</text>
        <dbReference type="Rhea" id="RHEA:83635"/>
        <dbReference type="Rhea" id="RHEA-COMP:20178"/>
        <dbReference type="Rhea" id="RHEA-COMP:20181"/>
        <dbReference type="ChEBI" id="CHEBI:15378"/>
        <dbReference type="ChEBI" id="CHEBI:57856"/>
        <dbReference type="ChEBI" id="CHEBI:59789"/>
        <dbReference type="ChEBI" id="CHEBI:65315"/>
        <dbReference type="ChEBI" id="CHEBI:74502"/>
    </reaction>
    <physiologicalReaction direction="left-to-right" evidence="10">
        <dbReference type="Rhea" id="RHEA:83636"/>
    </physiologicalReaction>
</comment>
<dbReference type="CDD" id="cd18086">
    <property type="entry name" value="HsC9orf114-like"/>
    <property type="match status" value="1"/>
</dbReference>
<dbReference type="eggNOG" id="KOG3925">
    <property type="taxonomic scope" value="Eukaryota"/>
</dbReference>
<dbReference type="Bgee" id="ENSLOCG00000004143">
    <property type="expression patterns" value="Expressed in pharyngeal gill and 13 other cell types or tissues"/>
</dbReference>
<keyword evidence="13" id="KW-0175">Coiled coil</keyword>
<reference evidence="16" key="1">
    <citation type="submission" date="2011-12" db="EMBL/GenBank/DDBJ databases">
        <title>The Draft Genome of Lepisosteus oculatus.</title>
        <authorList>
            <consortium name="The Broad Institute Genome Assembly &amp; Analysis Group"/>
            <consortium name="Computational R&amp;D Group"/>
            <consortium name="and Sequencing Platform"/>
            <person name="Di Palma F."/>
            <person name="Alfoldi J."/>
            <person name="Johnson J."/>
            <person name="Berlin A."/>
            <person name="Gnerre S."/>
            <person name="Jaffe D."/>
            <person name="MacCallum I."/>
            <person name="Young S."/>
            <person name="Walker B.J."/>
            <person name="Lander E.S."/>
            <person name="Lindblad-Toh K."/>
        </authorList>
    </citation>
    <scope>NUCLEOTIDE SEQUENCE [LARGE SCALE GENOMIC DNA]</scope>
</reference>
<dbReference type="GO" id="GO:0031616">
    <property type="term" value="C:spindle pole centrosome"/>
    <property type="evidence" value="ECO:0000318"/>
    <property type="project" value="GO_Central"/>
</dbReference>
<keyword evidence="4" id="KW-0489">Methyltransferase</keyword>
<evidence type="ECO:0000256" key="2">
    <source>
        <dbReference type="ARBA" id="ARBA00009841"/>
    </source>
</evidence>
<dbReference type="GO" id="GO:0035198">
    <property type="term" value="F:miRNA binding"/>
    <property type="evidence" value="ECO:0000318"/>
    <property type="project" value="GO_Central"/>
</dbReference>
<feature type="region of interest" description="Disordered" evidence="14">
    <location>
        <begin position="1"/>
        <end position="35"/>
    </location>
</feature>
<organism evidence="15 16">
    <name type="scientific">Lepisosteus oculatus</name>
    <name type="common">Spotted gar</name>
    <dbReference type="NCBI Taxonomy" id="7918"/>
    <lineage>
        <taxon>Eukaryota</taxon>
        <taxon>Metazoa</taxon>
        <taxon>Chordata</taxon>
        <taxon>Craniata</taxon>
        <taxon>Vertebrata</taxon>
        <taxon>Euteleostomi</taxon>
        <taxon>Actinopterygii</taxon>
        <taxon>Neopterygii</taxon>
        <taxon>Holostei</taxon>
        <taxon>Semionotiformes</taxon>
        <taxon>Lepisosteidae</taxon>
        <taxon>Lepisosteus</taxon>
    </lineage>
</organism>
<dbReference type="InParanoid" id="W5M9A0"/>
<evidence type="ECO:0000256" key="7">
    <source>
        <dbReference type="ARBA" id="ARBA00075627"/>
    </source>
</evidence>
<comment type="subunit">
    <text evidence="6">Interacts with INCA1.</text>
</comment>
<feature type="compositionally biased region" description="Basic and acidic residues" evidence="14">
    <location>
        <begin position="17"/>
        <end position="32"/>
    </location>
</feature>
<dbReference type="FunFam" id="2.40.50.140:FF:000170">
    <property type="entry name" value="SPOUT domain containing methyltransferase 1"/>
    <property type="match status" value="1"/>
</dbReference>
<dbReference type="FunCoup" id="W5M9A0">
    <property type="interactions" value="1243"/>
</dbReference>
<evidence type="ECO:0000256" key="5">
    <source>
        <dbReference type="ARBA" id="ARBA00022679"/>
    </source>
</evidence>
<evidence type="ECO:0000256" key="1">
    <source>
        <dbReference type="ARBA" id="ARBA00004496"/>
    </source>
</evidence>
<dbReference type="GeneTree" id="ENSGT00390000016537"/>
<dbReference type="EMBL" id="AHAT01025371">
    <property type="status" value="NOT_ANNOTATED_CDS"/>
    <property type="molecule type" value="Genomic_DNA"/>
</dbReference>
<keyword evidence="16" id="KW-1185">Reference proteome</keyword>
<accession>W5M9A0</accession>
<dbReference type="CTD" id="51490"/>
<dbReference type="InterPro" id="IPR029026">
    <property type="entry name" value="tRNA_m1G_MTases_N"/>
</dbReference>
<dbReference type="GO" id="GO:0035196">
    <property type="term" value="P:miRNA processing"/>
    <property type="evidence" value="ECO:0000318"/>
    <property type="project" value="GO_Central"/>
</dbReference>
<dbReference type="Proteomes" id="UP000018468">
    <property type="component" value="Linkage group LG21"/>
</dbReference>
<dbReference type="InterPro" id="IPR029028">
    <property type="entry name" value="Alpha/beta_knot_MTases"/>
</dbReference>
<dbReference type="GO" id="GO:0008168">
    <property type="term" value="F:methyltransferase activity"/>
    <property type="evidence" value="ECO:0007669"/>
    <property type="project" value="UniProtKB-KW"/>
</dbReference>
<evidence type="ECO:0000313" key="16">
    <source>
        <dbReference type="Proteomes" id="UP000018468"/>
    </source>
</evidence>
<evidence type="ECO:0000256" key="4">
    <source>
        <dbReference type="ARBA" id="ARBA00022603"/>
    </source>
</evidence>
<dbReference type="InterPro" id="IPR003750">
    <property type="entry name" value="Put_MeTrfase-C9orf114-like"/>
</dbReference>
<protein>
    <recommendedName>
        <fullName evidence="12">28S rRNA (uridine-N(3))-methyltransferase</fullName>
    </recommendedName>
    <alternativeName>
        <fullName evidence="7">Centromere protein 32</fullName>
    </alternativeName>
    <alternativeName>
        <fullName evidence="9">Kinetochore-associated protein</fullName>
    </alternativeName>
    <alternativeName>
        <fullName evidence="8">SPOUT domain-containing methyltransferase 1</fullName>
    </alternativeName>
</protein>
<sequence>MSESTVLGKHKLSPKVGDQKIDWKKRNAERKEQKKRIREAKLIKKLEKQRQKEEQELTEKLQKEDKIRKGRHYTVSIALPGSVLDNAQSPELRTYLAGQIARACTVFCVDEIVVFDEQGEDAKSVEGEFKGIGKKGQACVQLARILQYLECPQYLRKSFFPKHQDLQFAGLLNPLDSPHHMRTDEEAEFREGVVLDRPSRPGKGSFVNCGMRKEVRIDRRLQAGLRVTVHLDKNQSAESKVHKGVVVAPHVPRTEAGLYWGYSVRLASCLSNVFAECPYKEGYDLTIGTSERGSSIDDVTLSPFNHVLIVFGGLQGLEASVDVDQNLEVTDPSVLFDLYLNTCPGQGSRTIRTEEAILITLSGLRPKLATTVQSAATD</sequence>
<dbReference type="GO" id="GO:0051661">
    <property type="term" value="P:maintenance of centrosome location"/>
    <property type="evidence" value="ECO:0000318"/>
    <property type="project" value="GO_Central"/>
</dbReference>
<feature type="coiled-coil region" evidence="13">
    <location>
        <begin position="36"/>
        <end position="64"/>
    </location>
</feature>
<dbReference type="GO" id="GO:0072686">
    <property type="term" value="C:mitotic spindle"/>
    <property type="evidence" value="ECO:0000318"/>
    <property type="project" value="GO_Central"/>
</dbReference>
<evidence type="ECO:0000313" key="15">
    <source>
        <dbReference type="Ensembl" id="ENSLOCP00000004959.1"/>
    </source>
</evidence>
<dbReference type="KEGG" id="loc:102696015"/>
<evidence type="ECO:0000256" key="9">
    <source>
        <dbReference type="ARBA" id="ARBA00079311"/>
    </source>
</evidence>
<keyword evidence="5" id="KW-0808">Transferase</keyword>
<evidence type="ECO:0000256" key="14">
    <source>
        <dbReference type="SAM" id="MobiDB-lite"/>
    </source>
</evidence>